<accession>A0AAE3A484</accession>
<feature type="signal peptide" evidence="1">
    <location>
        <begin position="1"/>
        <end position="24"/>
    </location>
</feature>
<evidence type="ECO:0000313" key="2">
    <source>
        <dbReference type="EMBL" id="MCC2120108.1"/>
    </source>
</evidence>
<evidence type="ECO:0000256" key="1">
    <source>
        <dbReference type="SAM" id="SignalP"/>
    </source>
</evidence>
<evidence type="ECO:0000313" key="3">
    <source>
        <dbReference type="Proteomes" id="UP001197795"/>
    </source>
</evidence>
<protein>
    <submittedName>
        <fullName evidence="2">Uncharacterized protein</fullName>
    </submittedName>
</protein>
<dbReference type="EMBL" id="JAJEPV010000025">
    <property type="protein sequence ID" value="MCC2120108.1"/>
    <property type="molecule type" value="Genomic_DNA"/>
</dbReference>
<organism evidence="2 3">
    <name type="scientific">Waltera acetigignens</name>
    <dbReference type="NCBI Taxonomy" id="2981769"/>
    <lineage>
        <taxon>Bacteria</taxon>
        <taxon>Bacillati</taxon>
        <taxon>Bacillota</taxon>
        <taxon>Clostridia</taxon>
        <taxon>Lachnospirales</taxon>
        <taxon>Lachnospiraceae</taxon>
        <taxon>Waltera</taxon>
    </lineage>
</organism>
<sequence length="335" mass="34982">MKKKLIIAAAIAFAVFAIPYGSSALSTVSVASENNTVAPTPAPSTKPVEEVKNAVDAIDASKITDAASADNAAVALIKIGSQDLKEAMNAGQDTVSDVAAIEAAYKKAKGIKDTTLANSGAVKAVGIVGAAFVAPDTTLSVEAPAATPEITSSTYAVTSTPVYVEISLKAGTYSVESLPIPVAVTIETPAGVDGNKAVIFHFVNGGLEEIKPIYNASANTLTFTVNHFSTFAIAEANNTATAEGTDNAFGRYRDNVASEIANAKDGATVKISRDKNINALPNDIMQALYKKQTVALELEYTFEGNEYTVTIPAGKAEDNAIEWYGPLYLQMRYGK</sequence>
<keyword evidence="1" id="KW-0732">Signal</keyword>
<feature type="chain" id="PRO_5041945863" evidence="1">
    <location>
        <begin position="25"/>
        <end position="335"/>
    </location>
</feature>
<name>A0AAE3A484_9FIRM</name>
<proteinExistence type="predicted"/>
<gene>
    <name evidence="2" type="ORF">LKD75_11030</name>
</gene>
<dbReference type="AlphaFoldDB" id="A0AAE3A484"/>
<keyword evidence="3" id="KW-1185">Reference proteome</keyword>
<dbReference type="Proteomes" id="UP001197795">
    <property type="component" value="Unassembled WGS sequence"/>
</dbReference>
<reference evidence="2 3" key="1">
    <citation type="submission" date="2021-10" db="EMBL/GenBank/DDBJ databases">
        <title>Anaerobic single-cell dispensing facilitates the cultivation of human gut bacteria.</title>
        <authorList>
            <person name="Afrizal A."/>
        </authorList>
    </citation>
    <scope>NUCLEOTIDE SEQUENCE [LARGE SCALE GENOMIC DNA]</scope>
    <source>
        <strain evidence="2 3">CLA-AA-H273</strain>
    </source>
</reference>
<dbReference type="RefSeq" id="WP_227733477.1">
    <property type="nucleotide sequence ID" value="NZ_JAJEPV010000025.1"/>
</dbReference>
<comment type="caution">
    <text evidence="2">The sequence shown here is derived from an EMBL/GenBank/DDBJ whole genome shotgun (WGS) entry which is preliminary data.</text>
</comment>